<evidence type="ECO:0000313" key="2">
    <source>
        <dbReference type="EMBL" id="PJE51485.1"/>
    </source>
</evidence>
<comment type="similarity">
    <text evidence="1">Belongs to the TolB family.</text>
</comment>
<comment type="caution">
    <text evidence="2">The sequence shown here is derived from an EMBL/GenBank/DDBJ whole genome shotgun (WGS) entry which is preliminary data.</text>
</comment>
<dbReference type="PANTHER" id="PTHR36842">
    <property type="entry name" value="PROTEIN TOLB HOMOLOG"/>
    <property type="match status" value="1"/>
</dbReference>
<dbReference type="InterPro" id="IPR011659">
    <property type="entry name" value="WD40"/>
</dbReference>
<dbReference type="Proteomes" id="UP000228496">
    <property type="component" value="Unassembled WGS sequence"/>
</dbReference>
<protein>
    <recommendedName>
        <fullName evidence="4">Dipeptidylpeptidase IV N-terminal domain-containing protein</fullName>
    </recommendedName>
</protein>
<name>A0A2J0Q8G2_9BACT</name>
<dbReference type="InterPro" id="IPR011042">
    <property type="entry name" value="6-blade_b-propeller_TolB-like"/>
</dbReference>
<reference evidence="2 3" key="1">
    <citation type="submission" date="2017-09" db="EMBL/GenBank/DDBJ databases">
        <title>Depth-based differentiation of microbial function through sediment-hosted aquifers and enrichment of novel symbionts in the deep terrestrial subsurface.</title>
        <authorList>
            <person name="Probst A.J."/>
            <person name="Ladd B."/>
            <person name="Jarett J.K."/>
            <person name="Geller-Mcgrath D.E."/>
            <person name="Sieber C.M."/>
            <person name="Emerson J.B."/>
            <person name="Anantharaman K."/>
            <person name="Thomas B.C."/>
            <person name="Malmstrom R."/>
            <person name="Stieglmeier M."/>
            <person name="Klingl A."/>
            <person name="Woyke T."/>
            <person name="Ryan C.M."/>
            <person name="Banfield J.F."/>
        </authorList>
    </citation>
    <scope>NUCLEOTIDE SEQUENCE [LARGE SCALE GENOMIC DNA]</scope>
    <source>
        <strain evidence="2">CG10_big_fil_rev_8_21_14_0_10_36_16</strain>
    </source>
</reference>
<dbReference type="AlphaFoldDB" id="A0A2J0Q8G2"/>
<dbReference type="SUPFAM" id="SSF69304">
    <property type="entry name" value="Tricorn protease N-terminal domain"/>
    <property type="match status" value="1"/>
</dbReference>
<accession>A0A2J0Q8G2</accession>
<organism evidence="2 3">
    <name type="scientific">Candidatus Yanofskybacteria bacterium CG10_big_fil_rev_8_21_14_0_10_36_16</name>
    <dbReference type="NCBI Taxonomy" id="1975096"/>
    <lineage>
        <taxon>Bacteria</taxon>
        <taxon>Candidatus Yanofskyibacteriota</taxon>
    </lineage>
</organism>
<dbReference type="EMBL" id="PCXQ01000002">
    <property type="protein sequence ID" value="PJE51485.1"/>
    <property type="molecule type" value="Genomic_DNA"/>
</dbReference>
<gene>
    <name evidence="2" type="ORF">COV29_00695</name>
</gene>
<dbReference type="Gene3D" id="2.120.10.30">
    <property type="entry name" value="TolB, C-terminal domain"/>
    <property type="match status" value="1"/>
</dbReference>
<dbReference type="PANTHER" id="PTHR36842:SF1">
    <property type="entry name" value="PROTEIN TOLB"/>
    <property type="match status" value="1"/>
</dbReference>
<evidence type="ECO:0008006" key="4">
    <source>
        <dbReference type="Google" id="ProtNLM"/>
    </source>
</evidence>
<sequence>MISLDISNAGDIVYALTDSQTDYADLYIRESDGDERLIRNNENDVTVWTRWSPDGQKIAFLKFTSVQDGGIWLINSDGSNIKRVSDVNWNYPPIWSHNGKKILFASGANIFEYDTEQNNLESKTSFISGFVKQPNYAVGEDVVVFSRDFNQESQIWSTDINRITKQLTETKQLKTYPVMVYEINE</sequence>
<evidence type="ECO:0000256" key="1">
    <source>
        <dbReference type="ARBA" id="ARBA00009820"/>
    </source>
</evidence>
<evidence type="ECO:0000313" key="3">
    <source>
        <dbReference type="Proteomes" id="UP000228496"/>
    </source>
</evidence>
<dbReference type="Pfam" id="PF07676">
    <property type="entry name" value="PD40"/>
    <property type="match status" value="1"/>
</dbReference>
<proteinExistence type="inferred from homology"/>